<protein>
    <submittedName>
        <fullName evidence="2">PIG-L family deacetylase</fullName>
    </submittedName>
</protein>
<dbReference type="InterPro" id="IPR003737">
    <property type="entry name" value="GlcNAc_PI_deacetylase-related"/>
</dbReference>
<accession>A0ABS8PIJ0</accession>
<dbReference type="Proteomes" id="UP001199469">
    <property type="component" value="Unassembled WGS sequence"/>
</dbReference>
<comment type="caution">
    <text evidence="2">The sequence shown here is derived from an EMBL/GenBank/DDBJ whole genome shotgun (WGS) entry which is preliminary data.</text>
</comment>
<proteinExistence type="predicted"/>
<dbReference type="InterPro" id="IPR024078">
    <property type="entry name" value="LmbE-like_dom_sf"/>
</dbReference>
<gene>
    <name evidence="2" type="ORF">LQ327_32405</name>
</gene>
<dbReference type="Gene3D" id="3.40.50.10320">
    <property type="entry name" value="LmbE-like"/>
    <property type="match status" value="1"/>
</dbReference>
<dbReference type="PANTHER" id="PTHR12993">
    <property type="entry name" value="N-ACETYLGLUCOSAMINYL-PHOSPHATIDYLINOSITOL DE-N-ACETYLASE-RELATED"/>
    <property type="match status" value="1"/>
</dbReference>
<dbReference type="EMBL" id="JAJNDB010000010">
    <property type="protein sequence ID" value="MCD2198083.1"/>
    <property type="molecule type" value="Genomic_DNA"/>
</dbReference>
<evidence type="ECO:0000256" key="1">
    <source>
        <dbReference type="ARBA" id="ARBA00022833"/>
    </source>
</evidence>
<keyword evidence="1" id="KW-0862">Zinc</keyword>
<sequence>MDLAPPPLPDDWTSALAVVAHPDDLEYGASAAVAAWTAAGKRVTYLLVTRGEAGIATMPPEQAGPAREAEERASAAAVGVDDVRFLDHRDGVVEEGVALRRDVARVIRQVRPDLVVAQNHAERWPGPDGAPAGWNSADHRAVGRATVDAVGDAGNRWIHPELADLEPHETRHVVVGHSPVAGHAVDVTGQVDRAVASLACHRLYLQALDDRPVAEQARDVVARMVGDTDHPRVAFELLF</sequence>
<reference evidence="2 3" key="1">
    <citation type="submission" date="2021-11" db="EMBL/GenBank/DDBJ databases">
        <title>Draft genome sequence of Actinomycetospora sp. SF1 isolated from the rhizosphere soil.</title>
        <authorList>
            <person name="Duangmal K."/>
            <person name="Chantavorakit T."/>
        </authorList>
    </citation>
    <scope>NUCLEOTIDE SEQUENCE [LARGE SCALE GENOMIC DNA]</scope>
    <source>
        <strain evidence="2 3">TBRC 5722</strain>
    </source>
</reference>
<dbReference type="SUPFAM" id="SSF102588">
    <property type="entry name" value="LmbE-like"/>
    <property type="match status" value="1"/>
</dbReference>
<evidence type="ECO:0000313" key="3">
    <source>
        <dbReference type="Proteomes" id="UP001199469"/>
    </source>
</evidence>
<dbReference type="Pfam" id="PF02585">
    <property type="entry name" value="PIG-L"/>
    <property type="match status" value="1"/>
</dbReference>
<keyword evidence="3" id="KW-1185">Reference proteome</keyword>
<evidence type="ECO:0000313" key="2">
    <source>
        <dbReference type="EMBL" id="MCD2198083.1"/>
    </source>
</evidence>
<organism evidence="2 3">
    <name type="scientific">Actinomycetospora endophytica</name>
    <dbReference type="NCBI Taxonomy" id="2291215"/>
    <lineage>
        <taxon>Bacteria</taxon>
        <taxon>Bacillati</taxon>
        <taxon>Actinomycetota</taxon>
        <taxon>Actinomycetes</taxon>
        <taxon>Pseudonocardiales</taxon>
        <taxon>Pseudonocardiaceae</taxon>
        <taxon>Actinomycetospora</taxon>
    </lineage>
</organism>
<dbReference type="PANTHER" id="PTHR12993:SF28">
    <property type="entry name" value="LMBE FAMILY PROTEIN"/>
    <property type="match status" value="1"/>
</dbReference>
<name>A0ABS8PIJ0_9PSEU</name>
<dbReference type="RefSeq" id="WP_230740678.1">
    <property type="nucleotide sequence ID" value="NZ_JAJNDB010000010.1"/>
</dbReference>